<dbReference type="GO" id="GO:0046872">
    <property type="term" value="F:metal ion binding"/>
    <property type="evidence" value="ECO:0007669"/>
    <property type="project" value="InterPro"/>
</dbReference>
<proteinExistence type="predicted"/>
<dbReference type="AlphaFoldDB" id="A0A1T4KAM0"/>
<organism evidence="2 3">
    <name type="scientific">Treponema berlinense</name>
    <dbReference type="NCBI Taxonomy" id="225004"/>
    <lineage>
        <taxon>Bacteria</taxon>
        <taxon>Pseudomonadati</taxon>
        <taxon>Spirochaetota</taxon>
        <taxon>Spirochaetia</taxon>
        <taxon>Spirochaetales</taxon>
        <taxon>Treponemataceae</taxon>
        <taxon>Treponema</taxon>
    </lineage>
</organism>
<keyword evidence="3" id="KW-1185">Reference proteome</keyword>
<evidence type="ECO:0000259" key="1">
    <source>
        <dbReference type="SMART" id="SM01264"/>
    </source>
</evidence>
<sequence>MTKFMSDIKIFEKGSEYNGFCVLNVFELKDYHSTAIYLRHKKTGLEVLHLVNDETENLFSFTFRTPNPEGNGAAHIMEHSVLCGSERYPLKDPFTQLSNQSVKTYLNAATYADKTVYPASSTVEADYFNLMSVYADAVFFPRLSPEIFAQEAHRLEIDGDGKTSIQGVVYNEMKGVYSSFESVAMDVPVRNLLKNSIYEEDSGGDPLKIPFLTYEEYRNFHKKWYRPENCFVFLYGNIPTEKQLDFLQKNFLTRLEEKNPDFEWTDDIRNSILKTHLEYVTPKKLETELFVKTTGPSGEENEKKSTVYVTWDLGESKDAEQNMEKIFLTGVLLNHDGSPLQKALVESELGEDTAPGMGLDGLFHTLFTVGLRGVKKNSAEKVKELVFATLNKIVENGIDKDDIDSTLMGLEISHREIERNNGPFAKSLMMAPINAWLYGNKIEDSFRLRSVLEKVRQKIQNKKGYLEELIEKFFLENKNFAVCEIIPSKKYTTERTRQENALVKELVQKTSLEAIKKENAELHAFQSKKDDTSCLPHLRPCDFIIKGKRISDSYSLKIKTLEGKDNSSVDYFESGENTNGVTYVDVGFPADVLSSDKYKYLSLFAETVCDCGWGKLDWSEAAAETALYTGGITCSVLTSETPFTKNNADFRKKHNFTARDWVVFKLKVIDEKLKEGLGLFADNINNVDFSDYKRLKDIAVETRNDFDSSVVPAGHQYAMLRSLRKTSRVSAVDEILNGLTQIFCLHELAEADPKNNSAVFNEILRQIKAGGGFIHVTAEPETIEKNKELIAGFVKSIGLCALKSPKENSLEEFVKLTELDGKKSLENSGDAGDEKIVIPSLVGFAGEAFKTIAYGQKGNAILEICCHWLSNILLWEKVRTIGGAYGAFCDIDSTTGNVLFASYRDPTPQKTADVFENCLKEAALMDFSQDETEKAVMGTYSHFVVPKTPRARGNIELLRTLYAIDDDDRENKLLELLHCTPEELKKGFNELLEFSKKIKYRVIIGPENDDLSGEKIFLPL</sequence>
<reference evidence="2 3" key="1">
    <citation type="submission" date="2017-02" db="EMBL/GenBank/DDBJ databases">
        <authorList>
            <person name="Peterson S.W."/>
        </authorList>
    </citation>
    <scope>NUCLEOTIDE SEQUENCE [LARGE SCALE GENOMIC DNA]</scope>
    <source>
        <strain evidence="2 3">ATCC BAA-909</strain>
    </source>
</reference>
<accession>A0A1T4KAM0</accession>
<dbReference type="Gene3D" id="3.30.830.10">
    <property type="entry name" value="Metalloenzyme, LuxS/M16 peptidase-like"/>
    <property type="match status" value="4"/>
</dbReference>
<dbReference type="EMBL" id="FUXC01000001">
    <property type="protein sequence ID" value="SJZ39365.1"/>
    <property type="molecule type" value="Genomic_DNA"/>
</dbReference>
<dbReference type="GO" id="GO:0016485">
    <property type="term" value="P:protein processing"/>
    <property type="evidence" value="ECO:0007669"/>
    <property type="project" value="TreeGrafter"/>
</dbReference>
<dbReference type="InterPro" id="IPR007863">
    <property type="entry name" value="Peptidase_M16_C"/>
</dbReference>
<dbReference type="PANTHER" id="PTHR43016:SF13">
    <property type="entry name" value="PRESEQUENCE PROTEASE, MITOCHONDRIAL"/>
    <property type="match status" value="1"/>
</dbReference>
<dbReference type="InterPro" id="IPR011765">
    <property type="entry name" value="Pept_M16_N"/>
</dbReference>
<gene>
    <name evidence="2" type="ORF">SAMN02745152_00048</name>
</gene>
<dbReference type="Proteomes" id="UP000190395">
    <property type="component" value="Unassembled WGS sequence"/>
</dbReference>
<dbReference type="Pfam" id="PF22516">
    <property type="entry name" value="PreP_C"/>
    <property type="match status" value="1"/>
</dbReference>
<dbReference type="InterPro" id="IPR013578">
    <property type="entry name" value="Peptidase_M16C_assoc"/>
</dbReference>
<dbReference type="GO" id="GO:0004222">
    <property type="term" value="F:metalloendopeptidase activity"/>
    <property type="evidence" value="ECO:0007669"/>
    <property type="project" value="TreeGrafter"/>
</dbReference>
<dbReference type="InterPro" id="IPR055130">
    <property type="entry name" value="PreP_C"/>
</dbReference>
<dbReference type="PANTHER" id="PTHR43016">
    <property type="entry name" value="PRESEQUENCE PROTEASE"/>
    <property type="match status" value="1"/>
</dbReference>
<dbReference type="SUPFAM" id="SSF63411">
    <property type="entry name" value="LuxS/MPP-like metallohydrolase"/>
    <property type="match status" value="4"/>
</dbReference>
<evidence type="ECO:0000313" key="3">
    <source>
        <dbReference type="Proteomes" id="UP000190395"/>
    </source>
</evidence>
<dbReference type="SMART" id="SM01264">
    <property type="entry name" value="M16C_associated"/>
    <property type="match status" value="1"/>
</dbReference>
<dbReference type="Pfam" id="PF00675">
    <property type="entry name" value="Peptidase_M16"/>
    <property type="match status" value="1"/>
</dbReference>
<dbReference type="STRING" id="225004.SAMN02745152_00048"/>
<evidence type="ECO:0000313" key="2">
    <source>
        <dbReference type="EMBL" id="SJZ39365.1"/>
    </source>
</evidence>
<protein>
    <recommendedName>
        <fullName evidence="1">Peptidase M16C associated domain-containing protein</fullName>
    </recommendedName>
</protein>
<dbReference type="Pfam" id="PF05193">
    <property type="entry name" value="Peptidase_M16_C"/>
    <property type="match status" value="1"/>
</dbReference>
<name>A0A1T4KAM0_9SPIR</name>
<dbReference type="InterPro" id="IPR011249">
    <property type="entry name" value="Metalloenz_LuxS/M16"/>
</dbReference>
<feature type="domain" description="Peptidase M16C associated" evidence="1">
    <location>
        <begin position="485"/>
        <end position="748"/>
    </location>
</feature>
<dbReference type="Pfam" id="PF08367">
    <property type="entry name" value="M16C_assoc"/>
    <property type="match status" value="1"/>
</dbReference>